<evidence type="ECO:0000256" key="1">
    <source>
        <dbReference type="SAM" id="MobiDB-lite"/>
    </source>
</evidence>
<protein>
    <submittedName>
        <fullName evidence="2">Uncharacterized protein</fullName>
    </submittedName>
</protein>
<evidence type="ECO:0000313" key="3">
    <source>
        <dbReference type="Proteomes" id="UP001320876"/>
    </source>
</evidence>
<accession>A0ABT3GE80</accession>
<comment type="caution">
    <text evidence="2">The sequence shown here is derived from an EMBL/GenBank/DDBJ whole genome shotgun (WGS) entry which is preliminary data.</text>
</comment>
<organism evidence="2 3">
    <name type="scientific">Luteolibacter arcticus</name>
    <dbReference type="NCBI Taxonomy" id="1581411"/>
    <lineage>
        <taxon>Bacteria</taxon>
        <taxon>Pseudomonadati</taxon>
        <taxon>Verrucomicrobiota</taxon>
        <taxon>Verrucomicrobiia</taxon>
        <taxon>Verrucomicrobiales</taxon>
        <taxon>Verrucomicrobiaceae</taxon>
        <taxon>Luteolibacter</taxon>
    </lineage>
</organism>
<dbReference type="EMBL" id="JAPDDT010000001">
    <property type="protein sequence ID" value="MCW1921324.1"/>
    <property type="molecule type" value="Genomic_DNA"/>
</dbReference>
<feature type="compositionally biased region" description="Basic and acidic residues" evidence="1">
    <location>
        <begin position="72"/>
        <end position="85"/>
    </location>
</feature>
<gene>
    <name evidence="2" type="ORF">OKA05_02095</name>
</gene>
<reference evidence="2 3" key="1">
    <citation type="submission" date="2022-10" db="EMBL/GenBank/DDBJ databases">
        <title>Luteolibacter arcticus strain CCTCC AB 2014275, whole genome shotgun sequencing project.</title>
        <authorList>
            <person name="Zhao G."/>
            <person name="Shen L."/>
        </authorList>
    </citation>
    <scope>NUCLEOTIDE SEQUENCE [LARGE SCALE GENOMIC DNA]</scope>
    <source>
        <strain evidence="2 3">CCTCC AB 2014275</strain>
    </source>
</reference>
<evidence type="ECO:0000313" key="2">
    <source>
        <dbReference type="EMBL" id="MCW1921324.1"/>
    </source>
</evidence>
<name>A0ABT3GE80_9BACT</name>
<dbReference type="Proteomes" id="UP001320876">
    <property type="component" value="Unassembled WGS sequence"/>
</dbReference>
<keyword evidence="3" id="KW-1185">Reference proteome</keyword>
<feature type="region of interest" description="Disordered" evidence="1">
    <location>
        <begin position="66"/>
        <end position="85"/>
    </location>
</feature>
<sequence>MKGREVVWGVPAGVITGVQSVTTSGIVQNFTVNRGGEVAEIGDEENDIVTRIDHAKKNTGSIEIMCEPDSTLPEKGDELTGLGEHDGIDFAEGRTFVEDASVTYQNAQVKKITVPFTHYPDMAADETP</sequence>
<proteinExistence type="predicted"/>